<dbReference type="PROSITE" id="PS00622">
    <property type="entry name" value="HTH_LUXR_1"/>
    <property type="match status" value="1"/>
</dbReference>
<protein>
    <submittedName>
        <fullName evidence="2">Helix-turn-helix transcriptional regulator</fullName>
    </submittedName>
</protein>
<comment type="caution">
    <text evidence="2">The sequence shown here is derived from an EMBL/GenBank/DDBJ whole genome shotgun (WGS) entry which is preliminary data.</text>
</comment>
<dbReference type="RefSeq" id="WP_310455303.1">
    <property type="nucleotide sequence ID" value="NZ_JAVKPH010000001.1"/>
</dbReference>
<evidence type="ECO:0000313" key="3">
    <source>
        <dbReference type="Proteomes" id="UP001247754"/>
    </source>
</evidence>
<feature type="domain" description="HTH luxR-type" evidence="1">
    <location>
        <begin position="210"/>
        <end position="237"/>
    </location>
</feature>
<reference evidence="2 3" key="1">
    <citation type="submission" date="2023-09" db="EMBL/GenBank/DDBJ databases">
        <title>Xinfangfangia sedmenti sp. nov., isolated the sedment.</title>
        <authorList>
            <person name="Xu L."/>
        </authorList>
    </citation>
    <scope>NUCLEOTIDE SEQUENCE [LARGE SCALE GENOMIC DNA]</scope>
    <source>
        <strain evidence="2 3">LG-4</strain>
    </source>
</reference>
<evidence type="ECO:0000259" key="1">
    <source>
        <dbReference type="PROSITE" id="PS00622"/>
    </source>
</evidence>
<dbReference type="SMART" id="SM00421">
    <property type="entry name" value="HTH_LUXR"/>
    <property type="match status" value="1"/>
</dbReference>
<sequence>MNVLLDLTGPASTVASRPAAHDFTGVVEAIGTADLADRLLTFFAGFDGADHCALFELRGFEFTEIAAAEGADAAVVARSDLNVYEVKRQLSMVGNMGARVDVAMVPASDPMDPAAKRQRILICARRADAAYCIRVLRPAGAAALCDQGLGMLQQVANMLISVVSKHADLTLRRPNLTPALCSLEEIEDCMTSGTDLSKREGEVCARILYGLSSYGIALDLGIGKESVMTYRKRAYSRLGIGSQRELLMWYLAMWSKRQASRRPEEAAA</sequence>
<dbReference type="Proteomes" id="UP001247754">
    <property type="component" value="Unassembled WGS sequence"/>
</dbReference>
<dbReference type="Gene3D" id="1.10.10.10">
    <property type="entry name" value="Winged helix-like DNA-binding domain superfamily/Winged helix DNA-binding domain"/>
    <property type="match status" value="1"/>
</dbReference>
<keyword evidence="3" id="KW-1185">Reference proteome</keyword>
<dbReference type="InterPro" id="IPR016032">
    <property type="entry name" value="Sig_transdc_resp-reg_C-effctor"/>
</dbReference>
<accession>A0ABU1F2Y5</accession>
<dbReference type="InterPro" id="IPR036388">
    <property type="entry name" value="WH-like_DNA-bd_sf"/>
</dbReference>
<proteinExistence type="predicted"/>
<dbReference type="Pfam" id="PF00196">
    <property type="entry name" value="GerE"/>
    <property type="match status" value="1"/>
</dbReference>
<gene>
    <name evidence="2" type="ORF">RGD00_01285</name>
</gene>
<name>A0ABU1F2Y5_9RHOB</name>
<dbReference type="InterPro" id="IPR000792">
    <property type="entry name" value="Tscrpt_reg_LuxR_C"/>
</dbReference>
<dbReference type="SUPFAM" id="SSF46894">
    <property type="entry name" value="C-terminal effector domain of the bipartite response regulators"/>
    <property type="match status" value="1"/>
</dbReference>
<dbReference type="EMBL" id="JAVKPH010000001">
    <property type="protein sequence ID" value="MDR5651225.1"/>
    <property type="molecule type" value="Genomic_DNA"/>
</dbReference>
<evidence type="ECO:0000313" key="2">
    <source>
        <dbReference type="EMBL" id="MDR5651225.1"/>
    </source>
</evidence>
<organism evidence="2 3">
    <name type="scientific">Ruixingdingia sedimenti</name>
    <dbReference type="NCBI Taxonomy" id="3073604"/>
    <lineage>
        <taxon>Bacteria</taxon>
        <taxon>Pseudomonadati</taxon>
        <taxon>Pseudomonadota</taxon>
        <taxon>Alphaproteobacteria</taxon>
        <taxon>Rhodobacterales</taxon>
        <taxon>Paracoccaceae</taxon>
        <taxon>Ruixingdingia</taxon>
    </lineage>
</organism>